<dbReference type="Pfam" id="PF21595">
    <property type="entry name" value="CCL2-like"/>
    <property type="match status" value="1"/>
</dbReference>
<accession>A0A0C9X278</accession>
<dbReference type="CDD" id="cd23715">
    <property type="entry name" value="beta-trefoil_Ricin_CCL2"/>
    <property type="match status" value="1"/>
</dbReference>
<dbReference type="Proteomes" id="UP000054477">
    <property type="component" value="Unassembled WGS sequence"/>
</dbReference>
<reference evidence="4" key="2">
    <citation type="submission" date="2015-01" db="EMBL/GenBank/DDBJ databases">
        <title>Evolutionary Origins and Diversification of the Mycorrhizal Mutualists.</title>
        <authorList>
            <consortium name="DOE Joint Genome Institute"/>
            <consortium name="Mycorrhizal Genomics Consortium"/>
            <person name="Kohler A."/>
            <person name="Kuo A."/>
            <person name="Nagy L.G."/>
            <person name="Floudas D."/>
            <person name="Copeland A."/>
            <person name="Barry K.W."/>
            <person name="Cichocki N."/>
            <person name="Veneault-Fourrey C."/>
            <person name="LaButti K."/>
            <person name="Lindquist E.A."/>
            <person name="Lipzen A."/>
            <person name="Lundell T."/>
            <person name="Morin E."/>
            <person name="Murat C."/>
            <person name="Riley R."/>
            <person name="Ohm R."/>
            <person name="Sun H."/>
            <person name="Tunlid A."/>
            <person name="Henrissat B."/>
            <person name="Grigoriev I.V."/>
            <person name="Hibbett D.S."/>
            <person name="Martin F."/>
        </authorList>
    </citation>
    <scope>NUCLEOTIDE SEQUENCE [LARGE SCALE GENOMIC DNA]</scope>
    <source>
        <strain evidence="4">LaAM-08-1</strain>
    </source>
</reference>
<feature type="signal peptide" evidence="1">
    <location>
        <begin position="1"/>
        <end position="21"/>
    </location>
</feature>
<feature type="chain" id="PRO_5002216482" description="CCL2-like lectin domain-containing protein" evidence="1">
    <location>
        <begin position="22"/>
        <end position="148"/>
    </location>
</feature>
<evidence type="ECO:0000313" key="3">
    <source>
        <dbReference type="EMBL" id="KIJ91751.1"/>
    </source>
</evidence>
<dbReference type="OrthoDB" id="5271368at2759"/>
<dbReference type="InterPro" id="IPR048746">
    <property type="entry name" value="CCL2-like_lectin"/>
</dbReference>
<dbReference type="HOGENOM" id="CLU_129978_0_0_1"/>
<sequence length="148" mass="16168">MQFNTFVNTVALVLFVAGAHAKVPSGIYSIINKVQSSEGKNRTITFNGERKTVTVSLDDRTISKQKTQSISPADKRGDQCAWGGNVVTVLPAHNYVWTITQNEGEETYTIQDGGETVYWGLGSTDVETEVTIGGKTETGEQSWYFVPA</sequence>
<dbReference type="EMBL" id="KN838973">
    <property type="protein sequence ID" value="KIJ91751.1"/>
    <property type="molecule type" value="Genomic_DNA"/>
</dbReference>
<evidence type="ECO:0000313" key="4">
    <source>
        <dbReference type="Proteomes" id="UP000054477"/>
    </source>
</evidence>
<feature type="domain" description="CCL2-like lectin" evidence="2">
    <location>
        <begin position="26"/>
        <end position="143"/>
    </location>
</feature>
<keyword evidence="1" id="KW-0732">Signal</keyword>
<name>A0A0C9X278_9AGAR</name>
<gene>
    <name evidence="3" type="ORF">K443DRAFT_114637</name>
</gene>
<protein>
    <recommendedName>
        <fullName evidence="2">CCL2-like lectin domain-containing protein</fullName>
    </recommendedName>
</protein>
<dbReference type="AlphaFoldDB" id="A0A0C9X278"/>
<proteinExistence type="predicted"/>
<organism evidence="3 4">
    <name type="scientific">Laccaria amethystina LaAM-08-1</name>
    <dbReference type="NCBI Taxonomy" id="1095629"/>
    <lineage>
        <taxon>Eukaryota</taxon>
        <taxon>Fungi</taxon>
        <taxon>Dikarya</taxon>
        <taxon>Basidiomycota</taxon>
        <taxon>Agaricomycotina</taxon>
        <taxon>Agaricomycetes</taxon>
        <taxon>Agaricomycetidae</taxon>
        <taxon>Agaricales</taxon>
        <taxon>Agaricineae</taxon>
        <taxon>Hydnangiaceae</taxon>
        <taxon>Laccaria</taxon>
    </lineage>
</organism>
<dbReference type="Gene3D" id="2.80.10.50">
    <property type="match status" value="1"/>
</dbReference>
<reference evidence="3 4" key="1">
    <citation type="submission" date="2014-04" db="EMBL/GenBank/DDBJ databases">
        <authorList>
            <consortium name="DOE Joint Genome Institute"/>
            <person name="Kuo A."/>
            <person name="Kohler A."/>
            <person name="Nagy L.G."/>
            <person name="Floudas D."/>
            <person name="Copeland A."/>
            <person name="Barry K.W."/>
            <person name="Cichocki N."/>
            <person name="Veneault-Fourrey C."/>
            <person name="LaButti K."/>
            <person name="Lindquist E.A."/>
            <person name="Lipzen A."/>
            <person name="Lundell T."/>
            <person name="Morin E."/>
            <person name="Murat C."/>
            <person name="Sun H."/>
            <person name="Tunlid A."/>
            <person name="Henrissat B."/>
            <person name="Grigoriev I.V."/>
            <person name="Hibbett D.S."/>
            <person name="Martin F."/>
            <person name="Nordberg H.P."/>
            <person name="Cantor M.N."/>
            <person name="Hua S.X."/>
        </authorList>
    </citation>
    <scope>NUCLEOTIDE SEQUENCE [LARGE SCALE GENOMIC DNA]</scope>
    <source>
        <strain evidence="3 4">LaAM-08-1</strain>
    </source>
</reference>
<evidence type="ECO:0000256" key="1">
    <source>
        <dbReference type="SAM" id="SignalP"/>
    </source>
</evidence>
<keyword evidence="4" id="KW-1185">Reference proteome</keyword>
<evidence type="ECO:0000259" key="2">
    <source>
        <dbReference type="Pfam" id="PF21595"/>
    </source>
</evidence>